<keyword evidence="4" id="KW-1185">Reference proteome</keyword>
<dbReference type="InterPro" id="IPR029062">
    <property type="entry name" value="Class_I_gatase-like"/>
</dbReference>
<dbReference type="SUPFAM" id="SSF52317">
    <property type="entry name" value="Class I glutamine amidotransferase-like"/>
    <property type="match status" value="1"/>
</dbReference>
<dbReference type="GO" id="GO:0005829">
    <property type="term" value="C:cytosol"/>
    <property type="evidence" value="ECO:0007669"/>
    <property type="project" value="TreeGrafter"/>
</dbReference>
<dbReference type="InterPro" id="IPR050472">
    <property type="entry name" value="Anth_synth/Amidotransfase"/>
</dbReference>
<dbReference type="Pfam" id="PF00117">
    <property type="entry name" value="GATase"/>
    <property type="match status" value="1"/>
</dbReference>
<proteinExistence type="predicted"/>
<comment type="caution">
    <text evidence="3">The sequence shown here is derived from an EMBL/GenBank/DDBJ whole genome shotgun (WGS) entry which is preliminary data.</text>
</comment>
<evidence type="ECO:0000313" key="4">
    <source>
        <dbReference type="Proteomes" id="UP001154282"/>
    </source>
</evidence>
<evidence type="ECO:0000259" key="2">
    <source>
        <dbReference type="Pfam" id="PF00117"/>
    </source>
</evidence>
<evidence type="ECO:0000313" key="3">
    <source>
        <dbReference type="EMBL" id="CAI0441787.1"/>
    </source>
</evidence>
<dbReference type="GO" id="GO:0000162">
    <property type="term" value="P:L-tryptophan biosynthetic process"/>
    <property type="evidence" value="ECO:0007669"/>
    <property type="project" value="TreeGrafter"/>
</dbReference>
<reference evidence="3" key="1">
    <citation type="submission" date="2022-08" db="EMBL/GenBank/DDBJ databases">
        <authorList>
            <person name="Gutierrez-Valencia J."/>
        </authorList>
    </citation>
    <scope>NUCLEOTIDE SEQUENCE</scope>
</reference>
<protein>
    <recommendedName>
        <fullName evidence="2">Glutamine amidotransferase domain-containing protein</fullName>
    </recommendedName>
</protein>
<dbReference type="InterPro" id="IPR017926">
    <property type="entry name" value="GATASE"/>
</dbReference>
<evidence type="ECO:0000256" key="1">
    <source>
        <dbReference type="ARBA" id="ARBA00022962"/>
    </source>
</evidence>
<dbReference type="PANTHER" id="PTHR43418">
    <property type="entry name" value="MULTIFUNCTIONAL TRYPTOPHAN BIOSYNTHESIS PROTEIN-RELATED"/>
    <property type="match status" value="1"/>
</dbReference>
<organism evidence="3 4">
    <name type="scientific">Linum tenue</name>
    <dbReference type="NCBI Taxonomy" id="586396"/>
    <lineage>
        <taxon>Eukaryota</taxon>
        <taxon>Viridiplantae</taxon>
        <taxon>Streptophyta</taxon>
        <taxon>Embryophyta</taxon>
        <taxon>Tracheophyta</taxon>
        <taxon>Spermatophyta</taxon>
        <taxon>Magnoliopsida</taxon>
        <taxon>eudicotyledons</taxon>
        <taxon>Gunneridae</taxon>
        <taxon>Pentapetalae</taxon>
        <taxon>rosids</taxon>
        <taxon>fabids</taxon>
        <taxon>Malpighiales</taxon>
        <taxon>Linaceae</taxon>
        <taxon>Linum</taxon>
    </lineage>
</organism>
<accession>A0AAV0M691</accession>
<dbReference type="PROSITE" id="PS51273">
    <property type="entry name" value="GATASE_TYPE_1"/>
    <property type="match status" value="1"/>
</dbReference>
<name>A0AAV0M691_9ROSI</name>
<gene>
    <name evidence="3" type="ORF">LITE_LOCUS27021</name>
</gene>
<dbReference type="AlphaFoldDB" id="A0AAV0M691"/>
<feature type="domain" description="Glutamine amidotransferase" evidence="2">
    <location>
        <begin position="91"/>
        <end position="202"/>
    </location>
</feature>
<sequence>MPANMVSRASLIQSKPSLSFNTQNSLNLPQSSVSSNVGFVGTRRNGLAIRCSVAFPEAASRFVDSSRKGTKSPVEIMTVSLIIFARKISFLSKYMAELGCEFEVYRNDELTVEELKRYTFYVCNMIIYLVRCESPRILEYVCKTVLELGPIVPLFCVCMGLQCFGEAFGGKIVRSPFGSMHGKSSPVYYDEKGKGLFTGLPKHGVQFHPESIITSEGKIIVQNFLKMIEEKEAESTN</sequence>
<keyword evidence="1" id="KW-0315">Glutamine amidotransferase</keyword>
<dbReference type="GO" id="GO:0004049">
    <property type="term" value="F:anthranilate synthase activity"/>
    <property type="evidence" value="ECO:0007669"/>
    <property type="project" value="TreeGrafter"/>
</dbReference>
<dbReference type="Gene3D" id="3.40.50.880">
    <property type="match status" value="2"/>
</dbReference>
<dbReference type="Proteomes" id="UP001154282">
    <property type="component" value="Unassembled WGS sequence"/>
</dbReference>
<dbReference type="PANTHER" id="PTHR43418:SF4">
    <property type="entry name" value="MULTIFUNCTIONAL TRYPTOPHAN BIOSYNTHESIS PROTEIN"/>
    <property type="match status" value="1"/>
</dbReference>
<dbReference type="EMBL" id="CAMGYJ010000007">
    <property type="protein sequence ID" value="CAI0441787.1"/>
    <property type="molecule type" value="Genomic_DNA"/>
</dbReference>